<dbReference type="AlphaFoldDB" id="A0A7J3VU60"/>
<name>A0A7J3VU60_CALS0</name>
<evidence type="ECO:0000313" key="3">
    <source>
        <dbReference type="EMBL" id="HHM44491.1"/>
    </source>
</evidence>
<accession>A0A7J3VU60</accession>
<evidence type="ECO:0000259" key="2">
    <source>
        <dbReference type="Pfam" id="PF22090"/>
    </source>
</evidence>
<dbReference type="InterPro" id="IPR036224">
    <property type="entry name" value="GINS_bundle-like_dom_sf"/>
</dbReference>
<evidence type="ECO:0000259" key="1">
    <source>
        <dbReference type="Pfam" id="PF05916"/>
    </source>
</evidence>
<dbReference type="Gene3D" id="1.20.58.1030">
    <property type="match status" value="1"/>
</dbReference>
<dbReference type="Pfam" id="PF22090">
    <property type="entry name" value="Gins51_C"/>
    <property type="match status" value="1"/>
</dbReference>
<dbReference type="EMBL" id="DRXH01000146">
    <property type="protein sequence ID" value="HHM44491.1"/>
    <property type="molecule type" value="Genomic_DNA"/>
</dbReference>
<dbReference type="SUPFAM" id="SSF158573">
    <property type="entry name" value="GINS helical bundle-like"/>
    <property type="match status" value="1"/>
</dbReference>
<proteinExistence type="predicted"/>
<gene>
    <name evidence="3" type="ORF">ENM31_04255</name>
</gene>
<dbReference type="InterPro" id="IPR021151">
    <property type="entry name" value="GINS_A"/>
</dbReference>
<sequence>MDDVYERLYELWQRQRTSDELVKIPDELLNDLAEYFAAVKRQVRLSDRNSLNTKLKLAELEMMQRIMQSLLRARMRRIMALASKASGIDNVLPFEKKTFNTIQRIVTQHESKIMNGLNDPRILVHETEHRHEVVVFLKDFPKFVGEDLQSYGPFKAGDVAAICSGNVPALQRRGIVKPIKSV</sequence>
<dbReference type="InterPro" id="IPR054314">
    <property type="entry name" value="Gins51_C"/>
</dbReference>
<reference evidence="3" key="1">
    <citation type="journal article" date="2020" name="mSystems">
        <title>Genome- and Community-Level Interaction Insights into Carbon Utilization and Element Cycling Functions of Hydrothermarchaeota in Hydrothermal Sediment.</title>
        <authorList>
            <person name="Zhou Z."/>
            <person name="Liu Y."/>
            <person name="Xu W."/>
            <person name="Pan J."/>
            <person name="Luo Z.H."/>
            <person name="Li M."/>
        </authorList>
    </citation>
    <scope>NUCLEOTIDE SEQUENCE [LARGE SCALE GENOMIC DNA]</scope>
    <source>
        <strain evidence="3">SpSt-1074</strain>
    </source>
</reference>
<organism evidence="3">
    <name type="scientific">Caldiarchaeum subterraneum</name>
    <dbReference type="NCBI Taxonomy" id="311458"/>
    <lineage>
        <taxon>Archaea</taxon>
        <taxon>Nitrososphaerota</taxon>
        <taxon>Candidatus Caldarchaeales</taxon>
        <taxon>Candidatus Caldarchaeaceae</taxon>
        <taxon>Candidatus Caldarchaeum</taxon>
    </lineage>
</organism>
<dbReference type="CDD" id="cd21695">
    <property type="entry name" value="GINS_B_archaea_Gins51"/>
    <property type="match status" value="1"/>
</dbReference>
<feature type="domain" description="GINS subunit" evidence="1">
    <location>
        <begin position="35"/>
        <end position="113"/>
    </location>
</feature>
<dbReference type="Gene3D" id="3.40.5.50">
    <property type="match status" value="1"/>
</dbReference>
<feature type="domain" description="Gins51 C-terminal" evidence="2">
    <location>
        <begin position="134"/>
        <end position="167"/>
    </location>
</feature>
<dbReference type="Pfam" id="PF05916">
    <property type="entry name" value="Sld5"/>
    <property type="match status" value="1"/>
</dbReference>
<comment type="caution">
    <text evidence="3">The sequence shown here is derived from an EMBL/GenBank/DDBJ whole genome shotgun (WGS) entry which is preliminary data.</text>
</comment>
<dbReference type="CDD" id="cd11714">
    <property type="entry name" value="GINS_A_archaea"/>
    <property type="match status" value="1"/>
</dbReference>
<protein>
    <submittedName>
        <fullName evidence="3">DNA replication complex GINS family protein</fullName>
    </submittedName>
</protein>